<protein>
    <submittedName>
        <fullName evidence="3">Uncharacterized protein</fullName>
    </submittedName>
</protein>
<name>A0A3R8Z288_ENTCL</name>
<evidence type="ECO:0000256" key="2">
    <source>
        <dbReference type="SAM" id="Phobius"/>
    </source>
</evidence>
<organism evidence="3 4">
    <name type="scientific">Enterobacter cloacae</name>
    <dbReference type="NCBI Taxonomy" id="550"/>
    <lineage>
        <taxon>Bacteria</taxon>
        <taxon>Pseudomonadati</taxon>
        <taxon>Pseudomonadota</taxon>
        <taxon>Gammaproteobacteria</taxon>
        <taxon>Enterobacterales</taxon>
        <taxon>Enterobacteriaceae</taxon>
        <taxon>Enterobacter</taxon>
        <taxon>Enterobacter cloacae complex</taxon>
    </lineage>
</organism>
<dbReference type="AlphaFoldDB" id="A0A3R8Z288"/>
<evidence type="ECO:0000256" key="1">
    <source>
        <dbReference type="SAM" id="MobiDB-lite"/>
    </source>
</evidence>
<dbReference type="Proteomes" id="UP000275321">
    <property type="component" value="Unassembled WGS sequence"/>
</dbReference>
<evidence type="ECO:0000313" key="3">
    <source>
        <dbReference type="EMBL" id="RSB29912.1"/>
    </source>
</evidence>
<keyword evidence="2" id="KW-0812">Transmembrane</keyword>
<proteinExistence type="predicted"/>
<dbReference type="RefSeq" id="WP_125365376.1">
    <property type="nucleotide sequence ID" value="NZ_RHWT01000018.1"/>
</dbReference>
<feature type="transmembrane region" description="Helical" evidence="2">
    <location>
        <begin position="96"/>
        <end position="116"/>
    </location>
</feature>
<sequence>MKPITAGEVRTNLPTNPQPDGDHKAFSIVDALAPIPNFPEVKGYNPYKMNGEISGYESFAMKFVDSMSPQETFAIKQQIDAQKQIFGVESYSEFKFVMSAWVLSIIIGVLLISFLFRKFLR</sequence>
<reference evidence="3 4" key="1">
    <citation type="submission" date="2018-10" db="EMBL/GenBank/DDBJ databases">
        <title>Transmission dynamics of multidrug resistant bacteria on intensive care unit surfaces.</title>
        <authorList>
            <person name="D'Souza A.W."/>
            <person name="Potter R.F."/>
            <person name="Wallace M."/>
            <person name="Shupe A."/>
            <person name="Patel S."/>
            <person name="Sun S."/>
            <person name="Gul D."/>
            <person name="Kwon J.H."/>
            <person name="Andleeb S."/>
            <person name="Burnham C.-A.D."/>
            <person name="Dantas G."/>
        </authorList>
    </citation>
    <scope>NUCLEOTIDE SEQUENCE [LARGE SCALE GENOMIC DNA]</scope>
    <source>
        <strain evidence="3 4">EC_073</strain>
    </source>
</reference>
<gene>
    <name evidence="3" type="ORF">EGK68_14280</name>
</gene>
<evidence type="ECO:0000313" key="4">
    <source>
        <dbReference type="Proteomes" id="UP000275321"/>
    </source>
</evidence>
<keyword evidence="2" id="KW-0472">Membrane</keyword>
<comment type="caution">
    <text evidence="3">The sequence shown here is derived from an EMBL/GenBank/DDBJ whole genome shotgun (WGS) entry which is preliminary data.</text>
</comment>
<accession>A0A3R8Z288</accession>
<feature type="region of interest" description="Disordered" evidence="1">
    <location>
        <begin position="1"/>
        <end position="21"/>
    </location>
</feature>
<dbReference type="EMBL" id="RHWT01000018">
    <property type="protein sequence ID" value="RSB29912.1"/>
    <property type="molecule type" value="Genomic_DNA"/>
</dbReference>
<keyword evidence="2" id="KW-1133">Transmembrane helix</keyword>